<dbReference type="RefSeq" id="WP_062484938.1">
    <property type="nucleotide sequence ID" value="NZ_LN885086.1"/>
</dbReference>
<dbReference type="Proteomes" id="UP000066284">
    <property type="component" value="Chromosome 1"/>
</dbReference>
<gene>
    <name evidence="4" type="primary">rbpB</name>
    <name evidence="4" type="ORF">NITINOP_1970</name>
</gene>
<dbReference type="SUPFAM" id="SSF54928">
    <property type="entry name" value="RNA-binding domain, RBD"/>
    <property type="match status" value="1"/>
</dbReference>
<dbReference type="SMART" id="SM00360">
    <property type="entry name" value="RRM"/>
    <property type="match status" value="1"/>
</dbReference>
<name>A0A0S4KUV4_9BACT</name>
<reference evidence="5" key="1">
    <citation type="submission" date="2015-09" db="EMBL/GenBank/DDBJ databases">
        <authorList>
            <person name="Daims H."/>
        </authorList>
    </citation>
    <scope>NUCLEOTIDE SEQUENCE [LARGE SCALE GENOMIC DNA]</scope>
</reference>
<evidence type="ECO:0000313" key="5">
    <source>
        <dbReference type="Proteomes" id="UP000066284"/>
    </source>
</evidence>
<dbReference type="KEGG" id="nio:NITINOP_1970"/>
<keyword evidence="5" id="KW-1185">Reference proteome</keyword>
<evidence type="ECO:0000313" key="4">
    <source>
        <dbReference type="EMBL" id="CUQ66942.1"/>
    </source>
</evidence>
<dbReference type="InterPro" id="IPR035979">
    <property type="entry name" value="RBD_domain_sf"/>
</dbReference>
<dbReference type="OrthoDB" id="9798855at2"/>
<protein>
    <submittedName>
        <fullName evidence="4">Putative RNA-binding protein RbpB</fullName>
    </submittedName>
</protein>
<dbReference type="GO" id="GO:0003723">
    <property type="term" value="F:RNA binding"/>
    <property type="evidence" value="ECO:0007669"/>
    <property type="project" value="UniProtKB-KW"/>
</dbReference>
<dbReference type="InterPro" id="IPR052462">
    <property type="entry name" value="SLIRP/GR-RBP-like"/>
</dbReference>
<dbReference type="PROSITE" id="PS50102">
    <property type="entry name" value="RRM"/>
    <property type="match status" value="1"/>
</dbReference>
<dbReference type="EMBL" id="LN885086">
    <property type="protein sequence ID" value="CUQ66942.1"/>
    <property type="molecule type" value="Genomic_DNA"/>
</dbReference>
<evidence type="ECO:0000256" key="2">
    <source>
        <dbReference type="SAM" id="MobiDB-lite"/>
    </source>
</evidence>
<dbReference type="InterPro" id="IPR000504">
    <property type="entry name" value="RRM_dom"/>
</dbReference>
<sequence length="106" mass="10986">MGSKIYVGGLPYSATEQQLSDLFAAHGSVASARIITDKFTGQSRGFGFVEMSSDAEAQAAISALNGSEMGGRTLTVNEARPQEPRSGGGGRGFGGDRSGGGKRDRW</sequence>
<evidence type="ECO:0000256" key="1">
    <source>
        <dbReference type="ARBA" id="ARBA00022884"/>
    </source>
</evidence>
<keyword evidence="1" id="KW-0694">RNA-binding</keyword>
<dbReference type="Pfam" id="PF00076">
    <property type="entry name" value="RRM_1"/>
    <property type="match status" value="1"/>
</dbReference>
<proteinExistence type="predicted"/>
<feature type="compositionally biased region" description="Gly residues" evidence="2">
    <location>
        <begin position="86"/>
        <end position="98"/>
    </location>
</feature>
<dbReference type="STRING" id="1715989.NITINOP_1970"/>
<organism evidence="4 5">
    <name type="scientific">Candidatus Nitrospira inopinata</name>
    <dbReference type="NCBI Taxonomy" id="1715989"/>
    <lineage>
        <taxon>Bacteria</taxon>
        <taxon>Pseudomonadati</taxon>
        <taxon>Nitrospirota</taxon>
        <taxon>Nitrospiria</taxon>
        <taxon>Nitrospirales</taxon>
        <taxon>Nitrospiraceae</taxon>
        <taxon>Nitrospira</taxon>
    </lineage>
</organism>
<feature type="region of interest" description="Disordered" evidence="2">
    <location>
        <begin position="71"/>
        <end position="106"/>
    </location>
</feature>
<dbReference type="Gene3D" id="3.30.70.330">
    <property type="match status" value="1"/>
</dbReference>
<evidence type="ECO:0000259" key="3">
    <source>
        <dbReference type="PROSITE" id="PS50102"/>
    </source>
</evidence>
<accession>A0A0S4KUV4</accession>
<dbReference type="InterPro" id="IPR048289">
    <property type="entry name" value="RRM2_NsCP33-like"/>
</dbReference>
<dbReference type="PANTHER" id="PTHR48027">
    <property type="entry name" value="HETEROGENEOUS NUCLEAR RIBONUCLEOPROTEIN 87F-RELATED"/>
    <property type="match status" value="1"/>
</dbReference>
<feature type="domain" description="RRM" evidence="3">
    <location>
        <begin position="3"/>
        <end position="81"/>
    </location>
</feature>
<dbReference type="AlphaFoldDB" id="A0A0S4KUV4"/>
<dbReference type="InterPro" id="IPR012677">
    <property type="entry name" value="Nucleotide-bd_a/b_plait_sf"/>
</dbReference>
<dbReference type="CDD" id="cd21608">
    <property type="entry name" value="RRM2_NsCP33_like"/>
    <property type="match status" value="1"/>
</dbReference>